<organism evidence="1 2">
    <name type="scientific">Stutzerimonas xanthomarina DSM 18231</name>
    <dbReference type="NCBI Taxonomy" id="1403346"/>
    <lineage>
        <taxon>Bacteria</taxon>
        <taxon>Pseudomonadati</taxon>
        <taxon>Pseudomonadota</taxon>
        <taxon>Gammaproteobacteria</taxon>
        <taxon>Pseudomonadales</taxon>
        <taxon>Pseudomonadaceae</taxon>
        <taxon>Stutzerimonas</taxon>
    </lineage>
</organism>
<dbReference type="EMBL" id="FQXA01000006">
    <property type="protein sequence ID" value="SHH35873.1"/>
    <property type="molecule type" value="Genomic_DNA"/>
</dbReference>
<gene>
    <name evidence="1" type="ORF">SAMN02744645_3392</name>
</gene>
<proteinExistence type="predicted"/>
<accession>A0A1M5SD76</accession>
<evidence type="ECO:0000313" key="2">
    <source>
        <dbReference type="Proteomes" id="UP000184000"/>
    </source>
</evidence>
<dbReference type="Proteomes" id="UP000184000">
    <property type="component" value="Unassembled WGS sequence"/>
</dbReference>
<dbReference type="AlphaFoldDB" id="A0A1M5SD76"/>
<sequence length="104" mass="11103">MIREQKKAGHVPGFDIQLVLGGSKTCRVSKGGAGILDIAQGFANDLLGDTSAFTTLRGYASRVSHFPITAAAFIDGFTDLAVGNALAKTHVHMNYPLGLRWLRC</sequence>
<evidence type="ECO:0000313" key="1">
    <source>
        <dbReference type="EMBL" id="SHH35873.1"/>
    </source>
</evidence>
<reference evidence="1 2" key="1">
    <citation type="submission" date="2016-11" db="EMBL/GenBank/DDBJ databases">
        <authorList>
            <person name="Jaros S."/>
            <person name="Januszkiewicz K."/>
            <person name="Wedrychowicz H."/>
        </authorList>
    </citation>
    <scope>NUCLEOTIDE SEQUENCE [LARGE SCALE GENOMIC DNA]</scope>
    <source>
        <strain evidence="1 2">DSM 18231</strain>
    </source>
</reference>
<name>A0A1M5SD76_9GAMM</name>
<protein>
    <submittedName>
        <fullName evidence="1">Uncharacterized protein</fullName>
    </submittedName>
</protein>